<feature type="domain" description="Carrier" evidence="6">
    <location>
        <begin position="1008"/>
        <end position="1083"/>
    </location>
</feature>
<evidence type="ECO:0000259" key="6">
    <source>
        <dbReference type="PROSITE" id="PS50075"/>
    </source>
</evidence>
<dbReference type="FunFam" id="3.40.50.980:FF:000002">
    <property type="entry name" value="Enterobactin synthetase component F"/>
    <property type="match status" value="1"/>
</dbReference>
<proteinExistence type="predicted"/>
<dbReference type="NCBIfam" id="TIGR01733">
    <property type="entry name" value="AA-adenyl-dom"/>
    <property type="match status" value="1"/>
</dbReference>
<dbReference type="InterPro" id="IPR025110">
    <property type="entry name" value="AMP-bd_C"/>
</dbReference>
<dbReference type="FunFam" id="3.30.559.30:FF:000001">
    <property type="entry name" value="Non-ribosomal peptide synthetase"/>
    <property type="match status" value="1"/>
</dbReference>
<sequence length="1121" mass="122032">MTELADRLAKLTPAQRRLLELRRGQAPAAPAARTTPADIPARGEEPAPLSFSQRRLWFLDRMEPGNAFYNLPSASRLRGALDVPALERALGEVVARHAVLRSVFREVAGEPVQAPLPPRGFVLPTDTLPDADDDTLRAALAAEARLPFDLAEGPPFRARLFRLGADDHALIVTLHHVVGDAWSFNVLFRELGALYGAFSRGEASPLSALPIQYADYAAWQRRDGTSELLNPQLDWWTERMKGAPDLLELPADRPRPAVQKFRGGRHHLQLSAELTDRLRNIAGEHGATLFMVLLAAWQTLLARHTGREDVVVGSPIAGRSRAETEGLIGVFVNTLALRTDLSGDPSFRALVERVRGTALDAYARQDLPFESLVEALRIPRDLSRQPLFQAMLMLHRPQGAFALPGLLCEPVEADPGTSIFDLGLYAWDRPQGLGAMLEYNADLFDASTAARFVGRLRTLLEGIAANPDAPLSRLPLMTADETARLAAWNATECAYPGGECIHEIIAAQAARTPDAVAVVFEDERVTYAELDARANRLANHLHALGVGPEVRVGVCAERSVELVVALLATLKAGGGYVPLDPGYPRDRLAYMLGDSRVSVLLTQAHLAERIPPHGARTVLLDADWPRIAQESDVAPETGVGLDHLAYVIYTSGSTGQPKGAENAHRGIRNRLLWMQEAFGLDGTDAILQKTPFSFDVSVWEFFWPLMTGARLVVAKPEGHREPAYLARLIGQQGVTTMHFVPSMLQAFLEEPDLSACAPLRRVVCSGEALPAELAARFFTRMDADLHNLYGPTEAAVDVTWWACARGDDRRSVPIGRPIANTRIHLLDARLNPVAPGVAGELYIAGVQVGRGYLGRRGLTAERFVPDPFSATPGARMYRTGDLARWLADGSVDYLGRADHQVKIRGFRIELGEIEAVLAAHPGVREAVVVARTDAPGDTRLVAYLTAAGDSAPDAAALREHLRAGMPEYMVPTAFVNMDALPLSPNGKVDRKALPAPEAKRDEAVAFVAPRDETERALAAIWREALGVEQVGVDDNFFDLGGHSLLLVQVHGRIREALGAQITVVELFQHPTVGALAARLARGGEEQAAPARDAVDERSRRQKAALERQKQAAMQRRGGNGR</sequence>
<accession>A0A6J4K8B6</accession>
<dbReference type="InterPro" id="IPR036736">
    <property type="entry name" value="ACP-like_sf"/>
</dbReference>
<dbReference type="EMBL" id="CADCTW010000010">
    <property type="protein sequence ID" value="CAA9297372.1"/>
    <property type="molecule type" value="Genomic_DNA"/>
</dbReference>
<dbReference type="Pfam" id="PF00550">
    <property type="entry name" value="PP-binding"/>
    <property type="match status" value="1"/>
</dbReference>
<dbReference type="FunFam" id="3.40.50.12780:FF:000012">
    <property type="entry name" value="Non-ribosomal peptide synthetase"/>
    <property type="match status" value="1"/>
</dbReference>
<name>A0A6J4K8B6_9BACT</name>
<evidence type="ECO:0000256" key="5">
    <source>
        <dbReference type="SAM" id="MobiDB-lite"/>
    </source>
</evidence>
<dbReference type="GO" id="GO:0005829">
    <property type="term" value="C:cytosol"/>
    <property type="evidence" value="ECO:0007669"/>
    <property type="project" value="TreeGrafter"/>
</dbReference>
<dbReference type="Pfam" id="PF00668">
    <property type="entry name" value="Condensation"/>
    <property type="match status" value="1"/>
</dbReference>
<dbReference type="InterPro" id="IPR020845">
    <property type="entry name" value="AMP-binding_CS"/>
</dbReference>
<dbReference type="InterPro" id="IPR020806">
    <property type="entry name" value="PKS_PP-bd"/>
</dbReference>
<dbReference type="GO" id="GO:0044550">
    <property type="term" value="P:secondary metabolite biosynthetic process"/>
    <property type="evidence" value="ECO:0007669"/>
    <property type="project" value="UniProtKB-ARBA"/>
</dbReference>
<dbReference type="AlphaFoldDB" id="A0A6J4K8B6"/>
<comment type="cofactor">
    <cofactor evidence="1">
        <name>pantetheine 4'-phosphate</name>
        <dbReference type="ChEBI" id="CHEBI:47942"/>
    </cofactor>
</comment>
<evidence type="ECO:0000256" key="1">
    <source>
        <dbReference type="ARBA" id="ARBA00001957"/>
    </source>
</evidence>
<keyword evidence="3" id="KW-0597">Phosphoprotein</keyword>
<dbReference type="InterPro" id="IPR023213">
    <property type="entry name" value="CAT-like_dom_sf"/>
</dbReference>
<keyword evidence="2" id="KW-0596">Phosphopantetheine</keyword>
<dbReference type="GO" id="GO:0043041">
    <property type="term" value="P:amino acid activation for nonribosomal peptide biosynthetic process"/>
    <property type="evidence" value="ECO:0007669"/>
    <property type="project" value="TreeGrafter"/>
</dbReference>
<dbReference type="Pfam" id="PF13193">
    <property type="entry name" value="AMP-binding_C"/>
    <property type="match status" value="1"/>
</dbReference>
<dbReference type="GO" id="GO:0031177">
    <property type="term" value="F:phosphopantetheine binding"/>
    <property type="evidence" value="ECO:0007669"/>
    <property type="project" value="InterPro"/>
</dbReference>
<dbReference type="CDD" id="cd19531">
    <property type="entry name" value="LCL_NRPS-like"/>
    <property type="match status" value="1"/>
</dbReference>
<dbReference type="FunFam" id="2.30.38.10:FF:000001">
    <property type="entry name" value="Non-ribosomal peptide synthetase PvdI"/>
    <property type="match status" value="1"/>
</dbReference>
<dbReference type="PROSITE" id="PS00455">
    <property type="entry name" value="AMP_BINDING"/>
    <property type="match status" value="1"/>
</dbReference>
<dbReference type="Gene3D" id="3.40.50.980">
    <property type="match status" value="2"/>
</dbReference>
<feature type="region of interest" description="Disordered" evidence="5">
    <location>
        <begin position="21"/>
        <end position="47"/>
    </location>
</feature>
<dbReference type="Gene3D" id="3.30.559.10">
    <property type="entry name" value="Chloramphenicol acetyltransferase-like domain"/>
    <property type="match status" value="1"/>
</dbReference>
<feature type="region of interest" description="Disordered" evidence="5">
    <location>
        <begin position="1083"/>
        <end position="1121"/>
    </location>
</feature>
<dbReference type="SMART" id="SM00823">
    <property type="entry name" value="PKS_PP"/>
    <property type="match status" value="1"/>
</dbReference>
<dbReference type="GO" id="GO:0016874">
    <property type="term" value="F:ligase activity"/>
    <property type="evidence" value="ECO:0007669"/>
    <property type="project" value="UniProtKB-KW"/>
</dbReference>
<dbReference type="FunFam" id="3.30.300.30:FF:000010">
    <property type="entry name" value="Enterobactin synthetase component F"/>
    <property type="match status" value="1"/>
</dbReference>
<dbReference type="SUPFAM" id="SSF56801">
    <property type="entry name" value="Acetyl-CoA synthetase-like"/>
    <property type="match status" value="1"/>
</dbReference>
<dbReference type="InterPro" id="IPR009081">
    <property type="entry name" value="PP-bd_ACP"/>
</dbReference>
<dbReference type="FunFam" id="3.30.559.10:FF:000012">
    <property type="entry name" value="Non-ribosomal peptide synthetase"/>
    <property type="match status" value="1"/>
</dbReference>
<dbReference type="Pfam" id="PF00501">
    <property type="entry name" value="AMP-binding"/>
    <property type="match status" value="1"/>
</dbReference>
<dbReference type="InterPro" id="IPR045851">
    <property type="entry name" value="AMP-bd_C_sf"/>
</dbReference>
<dbReference type="PANTHER" id="PTHR45527:SF1">
    <property type="entry name" value="FATTY ACID SYNTHASE"/>
    <property type="match status" value="1"/>
</dbReference>
<keyword evidence="4" id="KW-0436">Ligase</keyword>
<dbReference type="Gene3D" id="3.30.559.30">
    <property type="entry name" value="Nonribosomal peptide synthetase, condensation domain"/>
    <property type="match status" value="1"/>
</dbReference>
<dbReference type="Gene3D" id="3.30.300.30">
    <property type="match status" value="1"/>
</dbReference>
<dbReference type="GO" id="GO:0072330">
    <property type="term" value="P:monocarboxylic acid biosynthetic process"/>
    <property type="evidence" value="ECO:0007669"/>
    <property type="project" value="UniProtKB-ARBA"/>
</dbReference>
<dbReference type="FunFam" id="3.40.50.980:FF:000001">
    <property type="entry name" value="Non-ribosomal peptide synthetase"/>
    <property type="match status" value="1"/>
</dbReference>
<dbReference type="PROSITE" id="PS50075">
    <property type="entry name" value="CARRIER"/>
    <property type="match status" value="1"/>
</dbReference>
<protein>
    <submittedName>
        <fullName evidence="7">Polyketide synthase modules and related proteins</fullName>
    </submittedName>
</protein>
<dbReference type="Gene3D" id="2.30.38.10">
    <property type="entry name" value="Luciferase, Domain 3"/>
    <property type="match status" value="1"/>
</dbReference>
<evidence type="ECO:0000256" key="3">
    <source>
        <dbReference type="ARBA" id="ARBA00022553"/>
    </source>
</evidence>
<dbReference type="InterPro" id="IPR010071">
    <property type="entry name" value="AA_adenyl_dom"/>
</dbReference>
<evidence type="ECO:0000313" key="7">
    <source>
        <dbReference type="EMBL" id="CAA9297372.1"/>
    </source>
</evidence>
<dbReference type="SUPFAM" id="SSF52777">
    <property type="entry name" value="CoA-dependent acyltransferases"/>
    <property type="match status" value="2"/>
</dbReference>
<dbReference type="FunFam" id="1.10.1200.10:FF:000016">
    <property type="entry name" value="Non-ribosomal peptide synthase"/>
    <property type="match status" value="1"/>
</dbReference>
<dbReference type="PANTHER" id="PTHR45527">
    <property type="entry name" value="NONRIBOSOMAL PEPTIDE SYNTHETASE"/>
    <property type="match status" value="1"/>
</dbReference>
<reference evidence="7" key="1">
    <citation type="submission" date="2020-02" db="EMBL/GenBank/DDBJ databases">
        <authorList>
            <person name="Meier V. D."/>
        </authorList>
    </citation>
    <scope>NUCLEOTIDE SEQUENCE</scope>
    <source>
        <strain evidence="7">AVDCRST_MAG68</strain>
    </source>
</reference>
<evidence type="ECO:0000256" key="4">
    <source>
        <dbReference type="ARBA" id="ARBA00022598"/>
    </source>
</evidence>
<dbReference type="InterPro" id="IPR000873">
    <property type="entry name" value="AMP-dep_synth/lig_dom"/>
</dbReference>
<dbReference type="SUPFAM" id="SSF47336">
    <property type="entry name" value="ACP-like"/>
    <property type="match status" value="1"/>
</dbReference>
<dbReference type="CDD" id="cd17646">
    <property type="entry name" value="A_NRPS_AB3403-like"/>
    <property type="match status" value="1"/>
</dbReference>
<feature type="compositionally biased region" description="Low complexity" evidence="5">
    <location>
        <begin position="26"/>
        <end position="40"/>
    </location>
</feature>
<organism evidence="7">
    <name type="scientific">uncultured Gemmatimonadota bacterium</name>
    <dbReference type="NCBI Taxonomy" id="203437"/>
    <lineage>
        <taxon>Bacteria</taxon>
        <taxon>Pseudomonadati</taxon>
        <taxon>Gemmatimonadota</taxon>
        <taxon>environmental samples</taxon>
    </lineage>
</organism>
<gene>
    <name evidence="7" type="ORF">AVDCRST_MAG68-130</name>
</gene>
<feature type="compositionally biased region" description="Basic and acidic residues" evidence="5">
    <location>
        <begin position="1092"/>
        <end position="1109"/>
    </location>
</feature>
<dbReference type="Gene3D" id="1.10.1200.10">
    <property type="entry name" value="ACP-like"/>
    <property type="match status" value="1"/>
</dbReference>
<evidence type="ECO:0000256" key="2">
    <source>
        <dbReference type="ARBA" id="ARBA00022450"/>
    </source>
</evidence>
<dbReference type="InterPro" id="IPR001242">
    <property type="entry name" value="Condensation_dom"/>
</dbReference>